<protein>
    <submittedName>
        <fullName evidence="2">Uncharacterized protein</fullName>
    </submittedName>
</protein>
<feature type="signal peptide" evidence="1">
    <location>
        <begin position="1"/>
        <end position="24"/>
    </location>
</feature>
<keyword evidence="3" id="KW-1185">Reference proteome</keyword>
<reference evidence="3" key="1">
    <citation type="journal article" date="2014" name="Proc. Natl. Acad. Sci. U.S.A.">
        <title>Extensive sampling of basidiomycete genomes demonstrates inadequacy of the white-rot/brown-rot paradigm for wood decay fungi.</title>
        <authorList>
            <person name="Riley R."/>
            <person name="Salamov A.A."/>
            <person name="Brown D.W."/>
            <person name="Nagy L.G."/>
            <person name="Floudas D."/>
            <person name="Held B.W."/>
            <person name="Levasseur A."/>
            <person name="Lombard V."/>
            <person name="Morin E."/>
            <person name="Otillar R."/>
            <person name="Lindquist E.A."/>
            <person name="Sun H."/>
            <person name="LaButti K.M."/>
            <person name="Schmutz J."/>
            <person name="Jabbour D."/>
            <person name="Luo H."/>
            <person name="Baker S.E."/>
            <person name="Pisabarro A.G."/>
            <person name="Walton J.D."/>
            <person name="Blanchette R.A."/>
            <person name="Henrissat B."/>
            <person name="Martin F."/>
            <person name="Cullen D."/>
            <person name="Hibbett D.S."/>
            <person name="Grigoriev I.V."/>
        </authorList>
    </citation>
    <scope>NUCLEOTIDE SEQUENCE [LARGE SCALE GENOMIC DNA]</scope>
    <source>
        <strain evidence="3">MUCL 33604</strain>
    </source>
</reference>
<dbReference type="OrthoDB" id="2993697at2759"/>
<evidence type="ECO:0000313" key="2">
    <source>
        <dbReference type="EMBL" id="KDQ49214.1"/>
    </source>
</evidence>
<evidence type="ECO:0000313" key="3">
    <source>
        <dbReference type="Proteomes" id="UP000027265"/>
    </source>
</evidence>
<dbReference type="InParanoid" id="A0A067P358"/>
<dbReference type="Proteomes" id="UP000027265">
    <property type="component" value="Unassembled WGS sequence"/>
</dbReference>
<proteinExistence type="predicted"/>
<dbReference type="HOGENOM" id="CLU_027008_0_0_1"/>
<dbReference type="AlphaFoldDB" id="A0A067P358"/>
<organism evidence="2 3">
    <name type="scientific">Jaapia argillacea MUCL 33604</name>
    <dbReference type="NCBI Taxonomy" id="933084"/>
    <lineage>
        <taxon>Eukaryota</taxon>
        <taxon>Fungi</taxon>
        <taxon>Dikarya</taxon>
        <taxon>Basidiomycota</taxon>
        <taxon>Agaricomycotina</taxon>
        <taxon>Agaricomycetes</taxon>
        <taxon>Agaricomycetidae</taxon>
        <taxon>Jaapiales</taxon>
        <taxon>Jaapiaceae</taxon>
        <taxon>Jaapia</taxon>
    </lineage>
</organism>
<accession>A0A067P358</accession>
<dbReference type="STRING" id="933084.A0A067P358"/>
<name>A0A067P358_9AGAM</name>
<keyword evidence="1" id="KW-0732">Signal</keyword>
<sequence>MSTAIELVGLVIAFFSLVLHYVSSPDACGLADSTAISRWSLKTIYRWDYLDWKVIVQYAHPVLTSKDAINILMVQEDLCVERLRSIPDVNVTELYQLSDGYSSSMQMNAVPKLVFTLCGAEDQREIPLEDLPRHHWTIAKAIEKDMAQRCLSSVLCKVSWCNLMNDIGVDLALVQSTELINVDLIPSSLNAPPVQIHLSDLIDLGLLLGMKVVGVDEDNHILTMTGKHCSITTRYCKGVGQLSRYSGMASQVLPIIRAAKPKELRIAMDTAAGILQLGDSFAPTWDWGYNSVDLVLGTVLGKAEGEGWEEINIKDIMGLLEGDSDVKWGVSNMAVVNAFPNVLLHSWTIEERQSACQAAFDQIHRSVKFIKAPHNLFHAIQKNGVDILVMGNFKAANNYGCEYGGLHSWLSTNLAVFTSRLARCWPVDGITDSIPILSCLYTILMEDALGTEWCKVYHQGDVTLADQTDSGDEELDWKMTANSLLWMQIMMLDTWIGRKVDLLTRRVSDEVAVPADLAAATTCANISMQLLQTTVWKKSRMEFARAYLVRLVEGVDGNPVSCISMGVGDGVAQPTLGPAGWENMPFGSPEHWAAIDAVLTIRSMLLVYQLEIMNDLSALLRLHRFNLVVLLA</sequence>
<feature type="chain" id="PRO_5001642826" evidence="1">
    <location>
        <begin position="25"/>
        <end position="632"/>
    </location>
</feature>
<evidence type="ECO:0000256" key="1">
    <source>
        <dbReference type="SAM" id="SignalP"/>
    </source>
</evidence>
<gene>
    <name evidence="2" type="ORF">JAAARDRAFT_51853</name>
</gene>
<dbReference type="EMBL" id="KL197795">
    <property type="protein sequence ID" value="KDQ49214.1"/>
    <property type="molecule type" value="Genomic_DNA"/>
</dbReference>